<organism evidence="3 4">
    <name type="scientific">Jannaschia pohangensis</name>
    <dbReference type="NCBI Taxonomy" id="390807"/>
    <lineage>
        <taxon>Bacteria</taxon>
        <taxon>Pseudomonadati</taxon>
        <taxon>Pseudomonadota</taxon>
        <taxon>Alphaproteobacteria</taxon>
        <taxon>Rhodobacterales</taxon>
        <taxon>Roseobacteraceae</taxon>
        <taxon>Jannaschia</taxon>
    </lineage>
</organism>
<evidence type="ECO:0000313" key="3">
    <source>
        <dbReference type="EMBL" id="SFJ73855.1"/>
    </source>
</evidence>
<reference evidence="3 4" key="1">
    <citation type="submission" date="2016-10" db="EMBL/GenBank/DDBJ databases">
        <authorList>
            <person name="de Groot N.N."/>
        </authorList>
    </citation>
    <scope>NUCLEOTIDE SEQUENCE [LARGE SCALE GENOMIC DNA]</scope>
    <source>
        <strain evidence="3 4">DSM 19073</strain>
    </source>
</reference>
<gene>
    <name evidence="3" type="ORF">SAMN04488095_3515</name>
</gene>
<feature type="transmembrane region" description="Helical" evidence="2">
    <location>
        <begin position="470"/>
        <end position="491"/>
    </location>
</feature>
<keyword evidence="2" id="KW-1133">Transmembrane helix</keyword>
<dbReference type="EMBL" id="FORA01000006">
    <property type="protein sequence ID" value="SFJ73855.1"/>
    <property type="molecule type" value="Genomic_DNA"/>
</dbReference>
<feature type="coiled-coil region" evidence="1">
    <location>
        <begin position="214"/>
        <end position="241"/>
    </location>
</feature>
<dbReference type="STRING" id="390807.SAMN04488095_3515"/>
<evidence type="ECO:0000256" key="1">
    <source>
        <dbReference type="SAM" id="Coils"/>
    </source>
</evidence>
<keyword evidence="2" id="KW-0472">Membrane</keyword>
<keyword evidence="4" id="KW-1185">Reference proteome</keyword>
<dbReference type="PANTHER" id="PTHR32309">
    <property type="entry name" value="TYROSINE-PROTEIN KINASE"/>
    <property type="match status" value="1"/>
</dbReference>
<dbReference type="RefSeq" id="WP_092784059.1">
    <property type="nucleotide sequence ID" value="NZ_FORA01000006.1"/>
</dbReference>
<dbReference type="InterPro" id="IPR050445">
    <property type="entry name" value="Bact_polysacc_biosynth/exp"/>
</dbReference>
<dbReference type="Proteomes" id="UP000199110">
    <property type="component" value="Unassembled WGS sequence"/>
</dbReference>
<evidence type="ECO:0000256" key="2">
    <source>
        <dbReference type="SAM" id="Phobius"/>
    </source>
</evidence>
<keyword evidence="1" id="KW-0175">Coiled coil</keyword>
<keyword evidence="2" id="KW-0812">Transmembrane</keyword>
<dbReference type="OrthoDB" id="8114194at2"/>
<protein>
    <submittedName>
        <fullName evidence="3">Uncharacterized protein involved in exopolysaccharide biosynthesis</fullName>
    </submittedName>
</protein>
<accession>A0A1I3TST9</accession>
<evidence type="ECO:0000313" key="4">
    <source>
        <dbReference type="Proteomes" id="UP000199110"/>
    </source>
</evidence>
<name>A0A1I3TST9_9RHOB</name>
<proteinExistence type="predicted"/>
<feature type="transmembrane region" description="Helical" evidence="2">
    <location>
        <begin position="405"/>
        <end position="425"/>
    </location>
</feature>
<dbReference type="AlphaFoldDB" id="A0A1I3TST9"/>
<dbReference type="PANTHER" id="PTHR32309:SF31">
    <property type="entry name" value="CAPSULAR EXOPOLYSACCHARIDE FAMILY"/>
    <property type="match status" value="1"/>
</dbReference>
<sequence>MMSELRFYAQLFRRRLGWFLLAVFLCTGTGVGVAVSLKPVYLANARLVVESEKIPDELAASTVQTQALEHLQIIEQRVLSREALLDMANRLEIYGPVSPAPDQIVTDLRKRITYTIEGGQNRPRDPLNATMLVLGFEAGTAVMSAAVTNELVTRVMAEDVDMRTSVARQTLEFFDQEVSRLQQELAQSGATLVSFQQEHQDVLPDTRDIRMTRIIAIETELARIERDTANMRRERDRLVRLHESVRRREGAPEASYEARQIAALRQTLDELPAGDPGADEIARRITALSRRLDARGEVPDERRAFHRHRDELDARLAEEDALRIRLLDELEELRTGLALAPIKAAELATLERDHANLRAQYDQAIESRAVAETGDAIETLSKGQRIGVIEQAVIPRVPDRPNRKIVAIAGAGIGVFLGLLIVVLLELRLGFLRRPVDLERRLGITPIATLPILEDVAVAPRTGRSLQRKLTVATACLVIAGLIAGVVTGHLPVPTEVADQLQRFTKL</sequence>